<feature type="domain" description="Carrier" evidence="6">
    <location>
        <begin position="872"/>
        <end position="947"/>
    </location>
</feature>
<evidence type="ECO:0000256" key="3">
    <source>
        <dbReference type="ARBA" id="ARBA00022553"/>
    </source>
</evidence>
<dbReference type="InterPro" id="IPR036736">
    <property type="entry name" value="ACP-like_sf"/>
</dbReference>
<feature type="region of interest" description="Disordered" evidence="5">
    <location>
        <begin position="509"/>
        <end position="531"/>
    </location>
</feature>
<dbReference type="InterPro" id="IPR020806">
    <property type="entry name" value="PKS_PP-bd"/>
</dbReference>
<dbReference type="EMBL" id="JACHMP010000001">
    <property type="protein sequence ID" value="MBB5817323.1"/>
    <property type="molecule type" value="Genomic_DNA"/>
</dbReference>
<organism evidence="7 8">
    <name type="scientific">Streptosporangium becharense</name>
    <dbReference type="NCBI Taxonomy" id="1816182"/>
    <lineage>
        <taxon>Bacteria</taxon>
        <taxon>Bacillati</taxon>
        <taxon>Actinomycetota</taxon>
        <taxon>Actinomycetes</taxon>
        <taxon>Streptosporangiales</taxon>
        <taxon>Streptosporangiaceae</taxon>
        <taxon>Streptosporangium</taxon>
    </lineage>
</organism>
<dbReference type="GO" id="GO:0047527">
    <property type="term" value="F:2,3-dihydroxybenzoate-serine ligase activity"/>
    <property type="evidence" value="ECO:0007669"/>
    <property type="project" value="TreeGrafter"/>
</dbReference>
<dbReference type="GO" id="GO:0043041">
    <property type="term" value="P:amino acid activation for nonribosomal peptide biosynthetic process"/>
    <property type="evidence" value="ECO:0007669"/>
    <property type="project" value="TreeGrafter"/>
</dbReference>
<dbReference type="GO" id="GO:0009366">
    <property type="term" value="C:enterobactin synthetase complex"/>
    <property type="evidence" value="ECO:0007669"/>
    <property type="project" value="TreeGrafter"/>
</dbReference>
<comment type="cofactor">
    <cofactor evidence="1">
        <name>pantetheine 4'-phosphate</name>
        <dbReference type="ChEBI" id="CHEBI:47942"/>
    </cofactor>
</comment>
<evidence type="ECO:0000256" key="5">
    <source>
        <dbReference type="SAM" id="MobiDB-lite"/>
    </source>
</evidence>
<dbReference type="Gene3D" id="3.40.50.720">
    <property type="entry name" value="NAD(P)-binding Rossmann-like Domain"/>
    <property type="match status" value="1"/>
</dbReference>
<evidence type="ECO:0000313" key="7">
    <source>
        <dbReference type="EMBL" id="MBB5817323.1"/>
    </source>
</evidence>
<dbReference type="RefSeq" id="WP_221206593.1">
    <property type="nucleotide sequence ID" value="NZ_JACHMP010000001.1"/>
</dbReference>
<dbReference type="SMART" id="SM00823">
    <property type="entry name" value="PKS_PP"/>
    <property type="match status" value="1"/>
</dbReference>
<dbReference type="GO" id="GO:0005829">
    <property type="term" value="C:cytosol"/>
    <property type="evidence" value="ECO:0007669"/>
    <property type="project" value="TreeGrafter"/>
</dbReference>
<dbReference type="Pfam" id="PF07993">
    <property type="entry name" value="NAD_binding_4"/>
    <property type="match status" value="1"/>
</dbReference>
<evidence type="ECO:0000256" key="1">
    <source>
        <dbReference type="ARBA" id="ARBA00001957"/>
    </source>
</evidence>
<dbReference type="Gene3D" id="3.30.559.10">
    <property type="entry name" value="Chloramphenicol acetyltransferase-like domain"/>
    <property type="match status" value="1"/>
</dbReference>
<dbReference type="PANTHER" id="PTHR45527:SF1">
    <property type="entry name" value="FATTY ACID SYNTHASE"/>
    <property type="match status" value="1"/>
</dbReference>
<reference evidence="7 8" key="1">
    <citation type="submission" date="2020-08" db="EMBL/GenBank/DDBJ databases">
        <title>Sequencing the genomes of 1000 actinobacteria strains.</title>
        <authorList>
            <person name="Klenk H.-P."/>
        </authorList>
    </citation>
    <scope>NUCLEOTIDE SEQUENCE [LARGE SCALE GENOMIC DNA]</scope>
    <source>
        <strain evidence="7 8">DSM 46887</strain>
    </source>
</reference>
<dbReference type="InterPro" id="IPR000873">
    <property type="entry name" value="AMP-dep_synth/lig_dom"/>
</dbReference>
<dbReference type="InterPro" id="IPR020845">
    <property type="entry name" value="AMP-binding_CS"/>
</dbReference>
<evidence type="ECO:0000256" key="2">
    <source>
        <dbReference type="ARBA" id="ARBA00022450"/>
    </source>
</evidence>
<dbReference type="Pfam" id="PF00501">
    <property type="entry name" value="AMP-binding"/>
    <property type="match status" value="1"/>
</dbReference>
<dbReference type="GO" id="GO:0008610">
    <property type="term" value="P:lipid biosynthetic process"/>
    <property type="evidence" value="ECO:0007669"/>
    <property type="project" value="UniProtKB-ARBA"/>
</dbReference>
<feature type="compositionally biased region" description="Basic and acidic residues" evidence="5">
    <location>
        <begin position="514"/>
        <end position="530"/>
    </location>
</feature>
<dbReference type="Proteomes" id="UP000540685">
    <property type="component" value="Unassembled WGS sequence"/>
</dbReference>
<dbReference type="Gene3D" id="3.30.300.30">
    <property type="match status" value="1"/>
</dbReference>
<keyword evidence="2" id="KW-0596">Phosphopantetheine</keyword>
<evidence type="ECO:0000256" key="4">
    <source>
        <dbReference type="ARBA" id="ARBA00022598"/>
    </source>
</evidence>
<dbReference type="Pfam" id="PF00668">
    <property type="entry name" value="Condensation"/>
    <property type="match status" value="1"/>
</dbReference>
<dbReference type="SUPFAM" id="SSF56801">
    <property type="entry name" value="Acetyl-CoA synthetase-like"/>
    <property type="match status" value="1"/>
</dbReference>
<dbReference type="Pfam" id="PF00550">
    <property type="entry name" value="PP-binding"/>
    <property type="match status" value="1"/>
</dbReference>
<dbReference type="NCBIfam" id="TIGR01733">
    <property type="entry name" value="AA-adenyl-dom"/>
    <property type="match status" value="1"/>
</dbReference>
<dbReference type="PANTHER" id="PTHR45527">
    <property type="entry name" value="NONRIBOSOMAL PEPTIDE SYNTHETASE"/>
    <property type="match status" value="1"/>
</dbReference>
<dbReference type="InterPro" id="IPR042099">
    <property type="entry name" value="ANL_N_sf"/>
</dbReference>
<name>A0A7W9IAX9_9ACTN</name>
<dbReference type="InterPro" id="IPR009081">
    <property type="entry name" value="PP-bd_ACP"/>
</dbReference>
<dbReference type="SUPFAM" id="SSF51735">
    <property type="entry name" value="NAD(P)-binding Rossmann-fold domains"/>
    <property type="match status" value="1"/>
</dbReference>
<dbReference type="GO" id="GO:0031177">
    <property type="term" value="F:phosphopantetheine binding"/>
    <property type="evidence" value="ECO:0007669"/>
    <property type="project" value="InterPro"/>
</dbReference>
<dbReference type="PROSITE" id="PS00455">
    <property type="entry name" value="AMP_BINDING"/>
    <property type="match status" value="1"/>
</dbReference>
<dbReference type="InterPro" id="IPR036291">
    <property type="entry name" value="NAD(P)-bd_dom_sf"/>
</dbReference>
<dbReference type="SUPFAM" id="SSF47336">
    <property type="entry name" value="ACP-like"/>
    <property type="match status" value="1"/>
</dbReference>
<keyword evidence="4" id="KW-0436">Ligase</keyword>
<dbReference type="SUPFAM" id="SSF52777">
    <property type="entry name" value="CoA-dependent acyltransferases"/>
    <property type="match status" value="2"/>
</dbReference>
<dbReference type="Pfam" id="PF13193">
    <property type="entry name" value="AMP-binding_C"/>
    <property type="match status" value="1"/>
</dbReference>
<gene>
    <name evidence="7" type="ORF">F4562_000385</name>
</gene>
<dbReference type="InterPro" id="IPR023213">
    <property type="entry name" value="CAT-like_dom_sf"/>
</dbReference>
<dbReference type="Gene3D" id="1.10.1200.10">
    <property type="entry name" value="ACP-like"/>
    <property type="match status" value="1"/>
</dbReference>
<evidence type="ECO:0000313" key="8">
    <source>
        <dbReference type="Proteomes" id="UP000540685"/>
    </source>
</evidence>
<keyword evidence="3" id="KW-0597">Phosphoprotein</keyword>
<dbReference type="CDD" id="cd05930">
    <property type="entry name" value="A_NRPS"/>
    <property type="match status" value="1"/>
</dbReference>
<comment type="caution">
    <text evidence="7">The sequence shown here is derived from an EMBL/GenBank/DDBJ whole genome shotgun (WGS) entry which is preliminary data.</text>
</comment>
<dbReference type="PROSITE" id="PS50075">
    <property type="entry name" value="CARRIER"/>
    <property type="match status" value="1"/>
</dbReference>
<dbReference type="Gene3D" id="3.30.559.30">
    <property type="entry name" value="Nonribosomal peptide synthetase, condensation domain"/>
    <property type="match status" value="1"/>
</dbReference>
<accession>A0A7W9IAX9</accession>
<sequence length="1291" mass="135778">MTELPLTPAAEGIRTGQALDPASPVYNAGECVDIVGPLDVERFSRALRQVIDDAPALHVRFRDGVQVLSPRPWTLHLAEVASEAEAETWMRADLATPVDLAAGPLFTQALFTLGDERHLWFQRIHHIAADGYAFALLAGRVAAAYDGRPPAAGPSSLESFARAVAEAGAYAASPERDADRAFWLRRCADLPPAALLARPAPVSRTTLRRTGKVPDLGNGWPDVLIAATAGYLARQTGADEVVLGLPVMGRLGSAALKVPCMAMNMVPLRVPVPHDATLATLTEHVAGEIRATRPHHRYRHEWLRRDLGLVGGERRLFGPVVNILPFRSELRFGRARGVVRNLSAGPVEDLSVTVSGRSGLRVDVEANPGAYSARDLEAHLDGWLGHLDDLLRGRPARHGSPLDGGPLPAPAVPVAELIAARAAERPHAVAVEHGGTSLTYRELLRRARDVAGRVAGACLVGVMLPRGPEAVTAIVGTLLAGAAYLPLDPAWPRARVEAVLRDAGPDALITPSGVERRGDTGQGDGRRGDATPDGLAYVMYTSGSTGRPRGVAVGHEALAQFVAGATDRYGLRSEDRVLQFAPLHFDASVEELFLTLCAGATLVVRTEEMVESVARLLRACGDLGVTVLDLPTAYWHEVVRALSAGTAVLPASVRTVIIGGEAALPEWVARWHAAVGGGVRLFNTYGPTEATVVATVAELPPGDDEVPIGRPLPGVRAAIVDGELVLMGGGLARGYLREPFAGRAYRTGDRVRLRPDGQLVYLGRTDDEFKISGHRVHPAEIEAALLGHPSVREAAVVGRTGAGGVRSLVAHVVTDPGRSEPVSPAELRAHLAGRLPAAVVPGAYVYADRLPRTASGKVDRSLLRETAGPAPEPAGDLTGTVLAVWAEVLGVTGLSPGDDFFALGGQSLQTIQVVNRLAAHLGRDVPATLVFRHPTAAELALALGGGTPGASGTGTWRADAELPRDVHPRRTGRAGRAGTPGDVLLTGATGFVGRRLLAELLATTDARIVCPVRDPGRLPRHRRVRAVPADLAEPGWTGALPPVDVIYHNAAEVSVTRAYSSLRAVNVTATVDLLRLGVSFHYVSTLAVAPAGAVVAEEFVAAHDGLRDGYRRSKWVCEQLVRQALERGLPAAVYRLGRVVGGPNPNDLLRRILRAGALAGAGPKLDVAEPWTPVDYAARAIAGLSASGATGVFNLAPLPPVRLDEVIADVLGLPVVPLPEWVDRIRHLDADSAALAVFFDLNPGPPPVPGEVRCDRGAGFECPPLDPSGCLGDLGDLIPAGAPGGETGPAG</sequence>
<proteinExistence type="predicted"/>
<dbReference type="InterPro" id="IPR010071">
    <property type="entry name" value="AA_adenyl_dom"/>
</dbReference>
<evidence type="ECO:0000259" key="6">
    <source>
        <dbReference type="PROSITE" id="PS50075"/>
    </source>
</evidence>
<keyword evidence="8" id="KW-1185">Reference proteome</keyword>
<dbReference type="InterPro" id="IPR013120">
    <property type="entry name" value="FAR_NAD-bd"/>
</dbReference>
<dbReference type="GO" id="GO:0009239">
    <property type="term" value="P:enterobactin biosynthetic process"/>
    <property type="evidence" value="ECO:0007669"/>
    <property type="project" value="TreeGrafter"/>
</dbReference>
<dbReference type="InterPro" id="IPR025110">
    <property type="entry name" value="AMP-bd_C"/>
</dbReference>
<protein>
    <submittedName>
        <fullName evidence="7">Nonribosomal peptide synthetase MxcG</fullName>
    </submittedName>
</protein>
<dbReference type="InterPro" id="IPR001242">
    <property type="entry name" value="Condensation_dom"/>
</dbReference>
<dbReference type="Gene3D" id="3.40.50.12780">
    <property type="entry name" value="N-terminal domain of ligase-like"/>
    <property type="match status" value="1"/>
</dbReference>
<dbReference type="InterPro" id="IPR045851">
    <property type="entry name" value="AMP-bd_C_sf"/>
</dbReference>